<dbReference type="InterPro" id="IPR053169">
    <property type="entry name" value="MUG_Protein"/>
</dbReference>
<proteinExistence type="predicted"/>
<dbReference type="PANTHER" id="PTHR47791">
    <property type="entry name" value="MEIOTICALLY UP-REGULATED GENE 191 PROTEIN"/>
    <property type="match status" value="1"/>
</dbReference>
<dbReference type="EMBL" id="CP013200">
    <property type="protein sequence ID" value="ALO65281.1"/>
    <property type="molecule type" value="Genomic_DNA"/>
</dbReference>
<name>A0A0S2LV75_9MICC</name>
<dbReference type="OrthoDB" id="2505409at2"/>
<dbReference type="SUPFAM" id="SSF48208">
    <property type="entry name" value="Six-hairpin glycosidases"/>
    <property type="match status" value="1"/>
</dbReference>
<accession>A0A0S2LV75</accession>
<dbReference type="GO" id="GO:0005975">
    <property type="term" value="P:carbohydrate metabolic process"/>
    <property type="evidence" value="ECO:0007669"/>
    <property type="project" value="InterPro"/>
</dbReference>
<dbReference type="Proteomes" id="UP000059574">
    <property type="component" value="Chromosome"/>
</dbReference>
<dbReference type="PANTHER" id="PTHR47791:SF3">
    <property type="entry name" value="MEIOTICALLY UP-REGULATED GENE 191 PROTEIN"/>
    <property type="match status" value="1"/>
</dbReference>
<reference evidence="1 2" key="2">
    <citation type="journal article" date="2016" name="J. Biotechnol.">
        <title>Complete genome sequence of Arthrobacter alpinus ERGS4:06, a yellow pigmented bacterium tolerant to cold and radiations isolated from Sikkim Himalaya.</title>
        <authorList>
            <person name="Kumar R."/>
            <person name="Singh D."/>
            <person name="Swarnkar M.K."/>
            <person name="Singh A.K."/>
            <person name="Kumar S."/>
        </authorList>
    </citation>
    <scope>NUCLEOTIDE SEQUENCE [LARGE SCALE GENOMIC DNA]</scope>
    <source>
        <strain evidence="1 2">ERGS4:06</strain>
    </source>
</reference>
<dbReference type="Gene3D" id="1.50.10.20">
    <property type="match status" value="1"/>
</dbReference>
<evidence type="ECO:0008006" key="3">
    <source>
        <dbReference type="Google" id="ProtNLM"/>
    </source>
</evidence>
<evidence type="ECO:0000313" key="1">
    <source>
        <dbReference type="EMBL" id="ALO65281.1"/>
    </source>
</evidence>
<evidence type="ECO:0000313" key="2">
    <source>
        <dbReference type="Proteomes" id="UP000059574"/>
    </source>
</evidence>
<dbReference type="InterPro" id="IPR005198">
    <property type="entry name" value="Glyco_hydro_76"/>
</dbReference>
<dbReference type="AlphaFoldDB" id="A0A0S2LV75"/>
<organism evidence="1 2">
    <name type="scientific">Arthrobacter alpinus</name>
    <dbReference type="NCBI Taxonomy" id="656366"/>
    <lineage>
        <taxon>Bacteria</taxon>
        <taxon>Bacillati</taxon>
        <taxon>Actinomycetota</taxon>
        <taxon>Actinomycetes</taxon>
        <taxon>Micrococcales</taxon>
        <taxon>Micrococcaceae</taxon>
        <taxon>Arthrobacter</taxon>
    </lineage>
</organism>
<protein>
    <recommendedName>
        <fullName evidence="3">Glycosyl hydrolase</fullName>
    </recommendedName>
</protein>
<dbReference type="Pfam" id="PF03663">
    <property type="entry name" value="Glyco_hydro_76"/>
    <property type="match status" value="1"/>
</dbReference>
<sequence length="366" mass="39673">MTGAAARNEPPAPTHNWAALAAEAGSDVNTRFGHRLIGLPGTWIGSLQAPPPSGSLSTGSATAALAKKRPLPWTEMPWSEWHYWWQSHYLDAIVDAGNHALTQEDAAGARRELRLGKALLRGILIRNFCRFPNHYYDDMAWLALAATRLNELSLHLTSKPATLARSAARTLTKQLHKAHDPVLGGGLYWSRKRDYKNTPVNGPAAAHFARIGEHQIAGAVADWLRSELFDAETGLYQDGIHPSITGRDVEATIYTYNQGPILGALLKLGRPQDLIDAETLIDAISRHLHTPGQGLRLEPGGDGSLFTGILARYLALAAQEDRLPAQTRATASDLIVQTAATVADQRPEILSAAIQRWTILSAAAAI</sequence>
<dbReference type="RefSeq" id="WP_062285568.1">
    <property type="nucleotide sequence ID" value="NZ_CP013200.1"/>
</dbReference>
<gene>
    <name evidence="1" type="ORF">AS189_00740</name>
</gene>
<dbReference type="InterPro" id="IPR008928">
    <property type="entry name" value="6-hairpin_glycosidase_sf"/>
</dbReference>
<reference evidence="2" key="1">
    <citation type="submission" date="2015-11" db="EMBL/GenBank/DDBJ databases">
        <authorList>
            <person name="Kumar R."/>
            <person name="Singh D."/>
            <person name="Swarnkar M.K."/>
            <person name="Singh A.K."/>
            <person name="Kumar S."/>
        </authorList>
    </citation>
    <scope>NUCLEOTIDE SEQUENCE [LARGE SCALE GENOMIC DNA]</scope>
    <source>
        <strain evidence="2">ERGS4:06</strain>
    </source>
</reference>